<evidence type="ECO:0000256" key="1">
    <source>
        <dbReference type="ARBA" id="ARBA00022741"/>
    </source>
</evidence>
<protein>
    <submittedName>
        <fullName evidence="7">AAA family ATPase</fullName>
    </submittedName>
</protein>
<evidence type="ECO:0000256" key="2">
    <source>
        <dbReference type="ARBA" id="ARBA00022801"/>
    </source>
</evidence>
<keyword evidence="8" id="KW-1185">Reference proteome</keyword>
<feature type="domain" description="UvrD-like helicase ATP-binding" evidence="6">
    <location>
        <begin position="191"/>
        <end position="584"/>
    </location>
</feature>
<sequence length="763" mass="87903">MNQQWKKTEQGHLNDIIGQIELIVSDLESRVRKPEDRVDYQIQQTLMKRINGYRDAIPSPYFGKLEIVFAGEQSSETYLLGETAVAKSEVEELVIDWRNPLNDVYYSFNGGTGEASYESETGERYHVTVRRKRNLNIKNKEILNISEVRSDAYSPPPGEDSDDSGMPVDDFFERFGSDRSKDYQLRKIVATIQKEQNEAIRLGIQEPVLIQGVAGSGKTSIALHRLSYLLYQYRKQLKPENIMILAPNRLFISYMKNILPGLELDNVQQNTFIDLAKRWLPQIDYIQTPQEWLSEAIVQSDLSGENNTHRYKGSMKFKKLIERYLDHIEENFFRPKELRLSTFTSEKIEPNEQFLQIYNGYKHLPLNQRRTETIRSIKSWVELELQKQDKILEGLLITASSEWVFHIPETEELHARVKKALKESSEFRSKKLRDEWFSQVESIFKEWKTIEPIELYMDLMDDALLQGFDHSLSNELAADIASSGPNRDNLRRIGYDDIAALLLLHMRVYGLDEKYDYLMIDEAQDLSAFQISILMKLTKSMTVLGDITQSVYGDLGMQNWDELKMEVFEGRGRSLDLTISYRSTFEIMSTANSVINASNLRLPCINPINRHGTVPTLKKVNNGGELISQIRITLDQLIDNKGYHKIAIISKDPKLSKALFNQFETQGMNNIQLVEDPNDLLKEPIIFIAASLVKGLEFDAVIIPNANLKTFTATPLDTKLLFISMTRPQEELHIFYYGEPSPLLEPLIRDSKSDQQDILEGLL</sequence>
<dbReference type="Pfam" id="PF00580">
    <property type="entry name" value="UvrD-helicase"/>
    <property type="match status" value="1"/>
</dbReference>
<organism evidence="7 8">
    <name type="scientific">Paenibacillus planticolens</name>
    <dbReference type="NCBI Taxonomy" id="2654976"/>
    <lineage>
        <taxon>Bacteria</taxon>
        <taxon>Bacillati</taxon>
        <taxon>Bacillota</taxon>
        <taxon>Bacilli</taxon>
        <taxon>Bacillales</taxon>
        <taxon>Paenibacillaceae</taxon>
        <taxon>Paenibacillus</taxon>
    </lineage>
</organism>
<dbReference type="InterPro" id="IPR014016">
    <property type="entry name" value="UvrD-like_ATP-bd"/>
</dbReference>
<dbReference type="SUPFAM" id="SSF52540">
    <property type="entry name" value="P-loop containing nucleoside triphosphate hydrolases"/>
    <property type="match status" value="1"/>
</dbReference>
<keyword evidence="2 5" id="KW-0378">Hydrolase</keyword>
<reference evidence="7 8" key="1">
    <citation type="submission" date="2019-10" db="EMBL/GenBank/DDBJ databases">
        <title>Description of Paenibacillus pedi sp. nov.</title>
        <authorList>
            <person name="Carlier A."/>
            <person name="Qi S."/>
        </authorList>
    </citation>
    <scope>NUCLEOTIDE SEQUENCE [LARGE SCALE GENOMIC DNA]</scope>
    <source>
        <strain evidence="7 8">LMG 31457</strain>
    </source>
</reference>
<comment type="caution">
    <text evidence="7">The sequence shown here is derived from an EMBL/GenBank/DDBJ whole genome shotgun (WGS) entry which is preliminary data.</text>
</comment>
<dbReference type="Proteomes" id="UP000618579">
    <property type="component" value="Unassembled WGS sequence"/>
</dbReference>
<dbReference type="EMBL" id="WHNZ01000013">
    <property type="protein sequence ID" value="NOU99529.1"/>
    <property type="molecule type" value="Genomic_DNA"/>
</dbReference>
<name>A0ABX1ZHH2_9BACL</name>
<dbReference type="PANTHER" id="PTHR11070">
    <property type="entry name" value="UVRD / RECB / PCRA DNA HELICASE FAMILY MEMBER"/>
    <property type="match status" value="1"/>
</dbReference>
<evidence type="ECO:0000256" key="5">
    <source>
        <dbReference type="PROSITE-ProRule" id="PRU00560"/>
    </source>
</evidence>
<accession>A0ABX1ZHH2</accession>
<keyword evidence="4 5" id="KW-0067">ATP-binding</keyword>
<evidence type="ECO:0000313" key="7">
    <source>
        <dbReference type="EMBL" id="NOU99529.1"/>
    </source>
</evidence>
<dbReference type="InterPro" id="IPR027417">
    <property type="entry name" value="P-loop_NTPase"/>
</dbReference>
<evidence type="ECO:0000259" key="6">
    <source>
        <dbReference type="PROSITE" id="PS51198"/>
    </source>
</evidence>
<dbReference type="InterPro" id="IPR000212">
    <property type="entry name" value="DNA_helicase_UvrD/REP"/>
</dbReference>
<dbReference type="Gene3D" id="3.40.50.300">
    <property type="entry name" value="P-loop containing nucleotide triphosphate hydrolases"/>
    <property type="match status" value="3"/>
</dbReference>
<feature type="binding site" evidence="5">
    <location>
        <begin position="212"/>
        <end position="219"/>
    </location>
    <ligand>
        <name>ATP</name>
        <dbReference type="ChEBI" id="CHEBI:30616"/>
    </ligand>
</feature>
<proteinExistence type="predicted"/>
<evidence type="ECO:0000313" key="8">
    <source>
        <dbReference type="Proteomes" id="UP000618579"/>
    </source>
</evidence>
<dbReference type="PROSITE" id="PS51198">
    <property type="entry name" value="UVRD_HELICASE_ATP_BIND"/>
    <property type="match status" value="1"/>
</dbReference>
<keyword evidence="1 5" id="KW-0547">Nucleotide-binding</keyword>
<dbReference type="PANTHER" id="PTHR11070:SF17">
    <property type="entry name" value="DNA HELICASE IV"/>
    <property type="match status" value="1"/>
</dbReference>
<keyword evidence="3 5" id="KW-0347">Helicase</keyword>
<dbReference type="RefSeq" id="WP_171682402.1">
    <property type="nucleotide sequence ID" value="NZ_WHNZ01000013.1"/>
</dbReference>
<evidence type="ECO:0000256" key="4">
    <source>
        <dbReference type="ARBA" id="ARBA00022840"/>
    </source>
</evidence>
<gene>
    <name evidence="7" type="ORF">GC097_05755</name>
</gene>
<evidence type="ECO:0000256" key="3">
    <source>
        <dbReference type="ARBA" id="ARBA00022806"/>
    </source>
</evidence>